<evidence type="ECO:0000256" key="1">
    <source>
        <dbReference type="SAM" id="SignalP"/>
    </source>
</evidence>
<comment type="caution">
    <text evidence="2">The sequence shown here is derived from an EMBL/GenBank/DDBJ whole genome shotgun (WGS) entry which is preliminary data.</text>
</comment>
<sequence>MKLKKFLSAMLLSATLVGGGLTHAKTVDAALSKKQAIAIVKKKESNQTSGQYTTSTKIKSGKQKINFDSHGAFTTKPELVQAITKVKSGKHAETVEQWIDMDAKRVYTKADGKWQYTPIADADTAKTDIKKYSSDLKKFAKSITTDLSKNAKLSHKDGVYTLKSNVNITKASKFLNKIFKDYKVDLKSFKKHVKLSKCNVTFKIKDKKITSSATSFKMNYDKKTPASFNFRIFGFGNSDSLKLPDEVKNATPASAN</sequence>
<accession>A0A0F4L6K3</accession>
<proteinExistence type="predicted"/>
<dbReference type="OrthoDB" id="2299840at2"/>
<dbReference type="RefSeq" id="WP_045928651.1">
    <property type="nucleotide sequence ID" value="NZ_JBHSZS010000026.1"/>
</dbReference>
<dbReference type="HOGENOM" id="CLU_1084993_0_0_9"/>
<reference evidence="2 3" key="1">
    <citation type="submission" date="2014-12" db="EMBL/GenBank/DDBJ databases">
        <title>Comparative genomics of the lactic acid bacteria isolated from the honey bee gut.</title>
        <authorList>
            <person name="Ellegaard K.M."/>
            <person name="Tamarit D."/>
            <person name="Javelind E."/>
            <person name="Olofsson T."/>
            <person name="Andersson S.G."/>
            <person name="Vasquez A."/>
        </authorList>
    </citation>
    <scope>NUCLEOTIDE SEQUENCE [LARGE SCALE GENOMIC DNA]</scope>
    <source>
        <strain evidence="2 3">Biut2</strain>
    </source>
</reference>
<feature type="signal peptide" evidence="1">
    <location>
        <begin position="1"/>
        <end position="24"/>
    </location>
</feature>
<keyword evidence="1" id="KW-0732">Signal</keyword>
<feature type="chain" id="PRO_5038512758" evidence="1">
    <location>
        <begin position="25"/>
        <end position="256"/>
    </location>
</feature>
<organism evidence="2 3">
    <name type="scientific">Lactobacillus kullabergensis</name>
    <dbReference type="NCBI Taxonomy" id="1218493"/>
    <lineage>
        <taxon>Bacteria</taxon>
        <taxon>Bacillati</taxon>
        <taxon>Bacillota</taxon>
        <taxon>Bacilli</taxon>
        <taxon>Lactobacillales</taxon>
        <taxon>Lactobacillaceae</taxon>
        <taxon>Lactobacillus</taxon>
    </lineage>
</organism>
<evidence type="ECO:0000313" key="2">
    <source>
        <dbReference type="EMBL" id="KJY54452.1"/>
    </source>
</evidence>
<dbReference type="AlphaFoldDB" id="A0A0F4L6K3"/>
<dbReference type="EMBL" id="JXBY01000026">
    <property type="protein sequence ID" value="KJY54452.1"/>
    <property type="molecule type" value="Genomic_DNA"/>
</dbReference>
<evidence type="ECO:0000313" key="3">
    <source>
        <dbReference type="Proteomes" id="UP000033533"/>
    </source>
</evidence>
<dbReference type="PATRIC" id="fig|1218493.3.peg.1758"/>
<name>A0A0F4L6K3_9LACO</name>
<dbReference type="Proteomes" id="UP000033533">
    <property type="component" value="Unassembled WGS sequence"/>
</dbReference>
<gene>
    <name evidence="2" type="ORF">JF76_16810</name>
</gene>
<protein>
    <submittedName>
        <fullName evidence="2">Uncharacterized protein</fullName>
    </submittedName>
</protein>